<keyword evidence="2" id="KW-1185">Reference proteome</keyword>
<reference evidence="1 2" key="1">
    <citation type="submission" date="2023-03" db="EMBL/GenBank/DDBJ databases">
        <title>Bacillus Genome Sequencing.</title>
        <authorList>
            <person name="Dunlap C."/>
        </authorList>
    </citation>
    <scope>NUCLEOTIDE SEQUENCE [LARGE SCALE GENOMIC DNA]</scope>
    <source>
        <strain evidence="1 2">B-23453</strain>
    </source>
</reference>
<dbReference type="InterPro" id="IPR025234">
    <property type="entry name" value="YjzH-like"/>
</dbReference>
<name>A0ABU6MDT3_9BACI</name>
<protein>
    <submittedName>
        <fullName evidence="1">DUF4177 domain-containing protein</fullName>
    </submittedName>
</protein>
<sequence>MLKWEYRTIIISGSAKTLLRAKGLNMDDQLNELGQEGWELVNMLGLGTGGSTQLGVQAVFKRPIE</sequence>
<organism evidence="1 2">
    <name type="scientific">Heyndrickxia acidicola</name>
    <dbReference type="NCBI Taxonomy" id="209389"/>
    <lineage>
        <taxon>Bacteria</taxon>
        <taxon>Bacillati</taxon>
        <taxon>Bacillota</taxon>
        <taxon>Bacilli</taxon>
        <taxon>Bacillales</taxon>
        <taxon>Bacillaceae</taxon>
        <taxon>Heyndrickxia</taxon>
    </lineage>
</organism>
<gene>
    <name evidence="1" type="ORF">P4T90_05605</name>
</gene>
<dbReference type="RefSeq" id="WP_066265449.1">
    <property type="nucleotide sequence ID" value="NZ_JARMAB010000006.1"/>
</dbReference>
<dbReference type="Proteomes" id="UP001341444">
    <property type="component" value="Unassembled WGS sequence"/>
</dbReference>
<comment type="caution">
    <text evidence="1">The sequence shown here is derived from an EMBL/GenBank/DDBJ whole genome shotgun (WGS) entry which is preliminary data.</text>
</comment>
<dbReference type="EMBL" id="JARMAB010000006">
    <property type="protein sequence ID" value="MED1202567.1"/>
    <property type="molecule type" value="Genomic_DNA"/>
</dbReference>
<proteinExistence type="predicted"/>
<accession>A0ABU6MDT3</accession>
<evidence type="ECO:0000313" key="2">
    <source>
        <dbReference type="Proteomes" id="UP001341444"/>
    </source>
</evidence>
<dbReference type="Pfam" id="PF13783">
    <property type="entry name" value="DUF4177"/>
    <property type="match status" value="1"/>
</dbReference>
<evidence type="ECO:0000313" key="1">
    <source>
        <dbReference type="EMBL" id="MED1202567.1"/>
    </source>
</evidence>